<dbReference type="EMBL" id="KZ302011">
    <property type="protein sequence ID" value="PFH50100.1"/>
    <property type="molecule type" value="Genomic_DNA"/>
</dbReference>
<evidence type="ECO:0000313" key="4">
    <source>
        <dbReference type="Proteomes" id="UP000242287"/>
    </source>
</evidence>
<feature type="domain" description="RlpA-like protein double-psi beta-barrel" evidence="2">
    <location>
        <begin position="1"/>
        <end position="85"/>
    </location>
</feature>
<dbReference type="InterPro" id="IPR009009">
    <property type="entry name" value="RlpA-like_DPBB"/>
</dbReference>
<gene>
    <name evidence="3" type="ORF">AMATHDRAFT_145987</name>
</gene>
<evidence type="ECO:0000259" key="2">
    <source>
        <dbReference type="Pfam" id="PF03330"/>
    </source>
</evidence>
<dbReference type="Gene3D" id="2.40.40.10">
    <property type="entry name" value="RlpA-like domain"/>
    <property type="match status" value="1"/>
</dbReference>
<dbReference type="CDD" id="cd22191">
    <property type="entry name" value="DPBB_RlpA_EXP_N-like"/>
    <property type="match status" value="1"/>
</dbReference>
<dbReference type="InterPro" id="IPR051477">
    <property type="entry name" value="Expansin_CellWall"/>
</dbReference>
<evidence type="ECO:0000313" key="3">
    <source>
        <dbReference type="EMBL" id="PFH50100.1"/>
    </source>
</evidence>
<protein>
    <recommendedName>
        <fullName evidence="2">RlpA-like protein double-psi beta-barrel domain-containing protein</fullName>
    </recommendedName>
</protein>
<sequence length="91" mass="9596">ATWYSTGKGSCGAISRDTDLVVALSMAQYQGGSHCWKQIIITSGGKTVWATVVDSCPGCGPDGLDLSQGAFQALAPLDAGRIQVEWRFYAP</sequence>
<feature type="non-terminal residue" evidence="3">
    <location>
        <position position="1"/>
    </location>
</feature>
<organism evidence="3 4">
    <name type="scientific">Amanita thiersii Skay4041</name>
    <dbReference type="NCBI Taxonomy" id="703135"/>
    <lineage>
        <taxon>Eukaryota</taxon>
        <taxon>Fungi</taxon>
        <taxon>Dikarya</taxon>
        <taxon>Basidiomycota</taxon>
        <taxon>Agaricomycotina</taxon>
        <taxon>Agaricomycetes</taxon>
        <taxon>Agaricomycetidae</taxon>
        <taxon>Agaricales</taxon>
        <taxon>Pluteineae</taxon>
        <taxon>Amanitaceae</taxon>
        <taxon>Amanita</taxon>
    </lineage>
</organism>
<dbReference type="AlphaFoldDB" id="A0A2A9NQW1"/>
<dbReference type="OrthoDB" id="623670at2759"/>
<name>A0A2A9NQW1_9AGAR</name>
<keyword evidence="1" id="KW-0732">Signal</keyword>
<dbReference type="PANTHER" id="PTHR31836:SF28">
    <property type="entry name" value="SRCR DOMAIN-CONTAINING PROTEIN-RELATED"/>
    <property type="match status" value="1"/>
</dbReference>
<dbReference type="Pfam" id="PF03330">
    <property type="entry name" value="DPBB_1"/>
    <property type="match status" value="1"/>
</dbReference>
<evidence type="ECO:0000256" key="1">
    <source>
        <dbReference type="ARBA" id="ARBA00022729"/>
    </source>
</evidence>
<dbReference type="SUPFAM" id="SSF50685">
    <property type="entry name" value="Barwin-like endoglucanases"/>
    <property type="match status" value="1"/>
</dbReference>
<accession>A0A2A9NQW1</accession>
<keyword evidence="4" id="KW-1185">Reference proteome</keyword>
<dbReference type="InterPro" id="IPR036908">
    <property type="entry name" value="RlpA-like_sf"/>
</dbReference>
<dbReference type="STRING" id="703135.A0A2A9NQW1"/>
<proteinExistence type="predicted"/>
<dbReference type="PANTHER" id="PTHR31836">
    <property type="match status" value="1"/>
</dbReference>
<dbReference type="Proteomes" id="UP000242287">
    <property type="component" value="Unassembled WGS sequence"/>
</dbReference>
<reference evidence="3 4" key="1">
    <citation type="submission" date="2014-02" db="EMBL/GenBank/DDBJ databases">
        <title>Transposable element dynamics among asymbiotic and ectomycorrhizal Amanita fungi.</title>
        <authorList>
            <consortium name="DOE Joint Genome Institute"/>
            <person name="Hess J."/>
            <person name="Skrede I."/>
            <person name="Wolfe B."/>
            <person name="LaButti K."/>
            <person name="Ohm R.A."/>
            <person name="Grigoriev I.V."/>
            <person name="Pringle A."/>
        </authorList>
    </citation>
    <scope>NUCLEOTIDE SEQUENCE [LARGE SCALE GENOMIC DNA]</scope>
    <source>
        <strain evidence="3 4">SKay4041</strain>
    </source>
</reference>